<dbReference type="SUPFAM" id="SSF109604">
    <property type="entry name" value="HD-domain/PDEase-like"/>
    <property type="match status" value="1"/>
</dbReference>
<protein>
    <recommendedName>
        <fullName evidence="3">Metal-dependent HD superfamily phosphohydrolase</fullName>
    </recommendedName>
</protein>
<keyword evidence="2" id="KW-1185">Reference proteome</keyword>
<dbReference type="Gene3D" id="1.10.3210.10">
    <property type="entry name" value="Hypothetical protein af1432"/>
    <property type="match status" value="1"/>
</dbReference>
<evidence type="ECO:0000313" key="1">
    <source>
        <dbReference type="EMBL" id="GAA3735252.1"/>
    </source>
</evidence>
<evidence type="ECO:0008006" key="3">
    <source>
        <dbReference type="Google" id="ProtNLM"/>
    </source>
</evidence>
<dbReference type="PANTHER" id="PTHR21174">
    <property type="match status" value="1"/>
</dbReference>
<dbReference type="PANTHER" id="PTHR21174:SF0">
    <property type="entry name" value="HD PHOSPHOHYDROLASE FAMILY PROTEIN-RELATED"/>
    <property type="match status" value="1"/>
</dbReference>
<dbReference type="PIRSF" id="PIRSF035170">
    <property type="entry name" value="HD_phosphohydro"/>
    <property type="match status" value="1"/>
</dbReference>
<evidence type="ECO:0000313" key="2">
    <source>
        <dbReference type="Proteomes" id="UP001500908"/>
    </source>
</evidence>
<name>A0ABP7FD82_9ACTN</name>
<dbReference type="Proteomes" id="UP001500908">
    <property type="component" value="Unassembled WGS sequence"/>
</dbReference>
<dbReference type="RefSeq" id="WP_344968652.1">
    <property type="nucleotide sequence ID" value="NZ_BAABDD010000005.1"/>
</dbReference>
<proteinExistence type="predicted"/>
<comment type="caution">
    <text evidence="1">The sequence shown here is derived from an EMBL/GenBank/DDBJ whole genome shotgun (WGS) entry which is preliminary data.</text>
</comment>
<accession>A0ABP7FD82</accession>
<dbReference type="InterPro" id="IPR009218">
    <property type="entry name" value="HD_phosphohydro"/>
</dbReference>
<dbReference type="EMBL" id="BAABDD010000005">
    <property type="protein sequence ID" value="GAA3735252.1"/>
    <property type="molecule type" value="Genomic_DNA"/>
</dbReference>
<organism evidence="1 2">
    <name type="scientific">Salinactinospora qingdaonensis</name>
    <dbReference type="NCBI Taxonomy" id="702744"/>
    <lineage>
        <taxon>Bacteria</taxon>
        <taxon>Bacillati</taxon>
        <taxon>Actinomycetota</taxon>
        <taxon>Actinomycetes</taxon>
        <taxon>Streptosporangiales</taxon>
        <taxon>Nocardiopsidaceae</taxon>
        <taxon>Salinactinospora</taxon>
    </lineage>
</organism>
<sequence length="216" mass="23225">MSRIGPDLAARWRELAGNGIEASTVEAELLARWTQPHRRYHTLGHLHAVLTAVDELAPEATDIATVRYAAWFHDVVYEGNPGVDEELSARLAQCLLPGCGLTAQRAAAVAALVRVTAGHRPAAGDRDAQVLCDADLAVLGSAPGHYGAYAAAVRQEYGDLSEADFRSGRARLLRSLLSRSWLFHTAPARSWWEEQARANMAGELAVLAQAPARAVG</sequence>
<gene>
    <name evidence="1" type="ORF">GCM10022402_14310</name>
</gene>
<reference evidence="2" key="1">
    <citation type="journal article" date="2019" name="Int. J. Syst. Evol. Microbiol.">
        <title>The Global Catalogue of Microorganisms (GCM) 10K type strain sequencing project: providing services to taxonomists for standard genome sequencing and annotation.</title>
        <authorList>
            <consortium name="The Broad Institute Genomics Platform"/>
            <consortium name="The Broad Institute Genome Sequencing Center for Infectious Disease"/>
            <person name="Wu L."/>
            <person name="Ma J."/>
        </authorList>
    </citation>
    <scope>NUCLEOTIDE SEQUENCE [LARGE SCALE GENOMIC DNA]</scope>
    <source>
        <strain evidence="2">JCM 17137</strain>
    </source>
</reference>